<dbReference type="InterPro" id="IPR003114">
    <property type="entry name" value="Phox_assoc"/>
</dbReference>
<dbReference type="InterPro" id="IPR036871">
    <property type="entry name" value="PX_dom_sf"/>
</dbReference>
<sequence length="1259" mass="141210">MPNPFSVRVVVLVGLLAIVLPLVSRVVSSPFTLLLISPIILCIFAFSYFSLSIYLGWYLDTQRTQAPNHLHRAARPLAFSTPAAWQAVLTRSQWSQNTPKSLPPLYPESNEVSDALNDIISMIIRDFVNNWYSELSSSPAFPIAVTSVVHASLQQLTGRASNIDIYSLVVKRILPKVTAHIDHFRESELALRGAGLERKLTQSDELDLLLASRYAGKGAKLHPAVENLSTTFTRQTEEAHIRQLVDKALPFILPPKERNSKALKLVVREIVACAVLYPVVEMASDPDFWNRMIDQVAGAAIHQQQLISKVRNVLEAQLPRHNKEEETVGPTPVSGAMERITTRTSARQFESFLRSINRCSSLLDARRLKNDIVGEIRRTRLLLASHQKEDWIDGEKTEDVVAFLDRLYTAKRKVEDRIVVLGGEDESHQQPIPEAGLKAGISLRDILRNPNSLSYFMEFMDRRQRSLLVQFWLTVESFKNPLEAVDSDSSGEDEEIIQDPSTLTDAKEDITMINDLYFAGGKTHSALSAIPKKHVDAIRAFVLDPNPSATSQRKVRRSVLLSQRQIERSMEQDFDDFERSELWFRAIGDADFSASKITVDPYQSQRDKEAPLNISPGRPERQPLSQAPLMKQSLAISPQVPPSSEIAGLFGMQRSISSTSNQSNLSKISSGYVPSNIEVLMSPVDENSTSSHSRAPLFDDPEDEMQRQEEKRMEAIQAALTDIMALEEEEQRAAVRPSLHERRASEPLFNSASRRHDRPKKRQAVFDDAMDDVDDVEEPEREGSPDDQGSFALAAPGDLQLSYEIDRLGKKIAHLEAQDAMLDSLIKKAELTGDTQELRLLRKSKSSMTRELRQLNFQRQQYEQQESANRLVSERTKVNIINSTAADEGGKQVVRYLVEVQQLALDGNYTTGWVVARRYNEFHNMHNKLKERYALVRNLDFPGKRLVTSLSGSFLDSRKVALEKYLQSVIAIPIVCESDDLRLFLSRDSPFIAAAHQEAAASSKISTPFSGTDLVRNMYRSVAESIDDMFFGPSMLDVMIQRLTRQAAEFNGIVGSGVNDEDLVAQALNASGNAAPEATLMKLSGDLKPLDGETSSSSFISPICDLILAVFELHKKNNWLRRQAIVIILQQVLGGTIERKLRESAKMLLGPLKLLSYLGAFRDTLWPGGRLKPPSTPRSADEKLKTRDDANRKLSSLVPDLAANMIGRSNARRGARRIFAVLQNRRLNQHIMYTIIDEVFFALFPETALTQSTTKDRLP</sequence>
<dbReference type="OrthoDB" id="120967at2759"/>
<dbReference type="PROSITE" id="PS50195">
    <property type="entry name" value="PX"/>
    <property type="match status" value="1"/>
</dbReference>
<gene>
    <name evidence="7" type="ORF">CPB83DRAFT_848034</name>
</gene>
<dbReference type="PANTHER" id="PTHR22775:SF3">
    <property type="entry name" value="SORTING NEXIN-13"/>
    <property type="match status" value="1"/>
</dbReference>
<evidence type="ECO:0000313" key="8">
    <source>
        <dbReference type="Proteomes" id="UP000807306"/>
    </source>
</evidence>
<dbReference type="PROSITE" id="PS50132">
    <property type="entry name" value="RGS"/>
    <property type="match status" value="1"/>
</dbReference>
<dbReference type="GO" id="GO:0035091">
    <property type="term" value="F:phosphatidylinositol binding"/>
    <property type="evidence" value="ECO:0007669"/>
    <property type="project" value="InterPro"/>
</dbReference>
<dbReference type="EMBL" id="MU157833">
    <property type="protein sequence ID" value="KAF9531921.1"/>
    <property type="molecule type" value="Genomic_DNA"/>
</dbReference>
<evidence type="ECO:0000256" key="3">
    <source>
        <dbReference type="SAM" id="Phobius"/>
    </source>
</evidence>
<dbReference type="Pfam" id="PF02194">
    <property type="entry name" value="PXA"/>
    <property type="match status" value="1"/>
</dbReference>
<dbReference type="SUPFAM" id="SSF48097">
    <property type="entry name" value="Regulator of G-protein signaling, RGS"/>
    <property type="match status" value="1"/>
</dbReference>
<evidence type="ECO:0000313" key="7">
    <source>
        <dbReference type="EMBL" id="KAF9531921.1"/>
    </source>
</evidence>
<dbReference type="PROSITE" id="PS51207">
    <property type="entry name" value="PXA"/>
    <property type="match status" value="1"/>
</dbReference>
<keyword evidence="3" id="KW-0472">Membrane</keyword>
<dbReference type="PANTHER" id="PTHR22775">
    <property type="entry name" value="SORTING NEXIN"/>
    <property type="match status" value="1"/>
</dbReference>
<dbReference type="Pfam" id="PF08628">
    <property type="entry name" value="Nexin_C"/>
    <property type="match status" value="1"/>
</dbReference>
<dbReference type="InterPro" id="IPR044926">
    <property type="entry name" value="RGS_subdomain_2"/>
</dbReference>
<feature type="compositionally biased region" description="Acidic residues" evidence="2">
    <location>
        <begin position="768"/>
        <end position="780"/>
    </location>
</feature>
<dbReference type="InterPro" id="IPR001683">
    <property type="entry name" value="PX_dom"/>
</dbReference>
<proteinExistence type="inferred from homology"/>
<dbReference type="SMART" id="SM00315">
    <property type="entry name" value="RGS"/>
    <property type="match status" value="1"/>
</dbReference>
<feature type="transmembrane region" description="Helical" evidence="3">
    <location>
        <begin position="35"/>
        <end position="59"/>
    </location>
</feature>
<feature type="domain" description="PX" evidence="5">
    <location>
        <begin position="874"/>
        <end position="992"/>
    </location>
</feature>
<dbReference type="Gene3D" id="1.10.167.10">
    <property type="entry name" value="Regulator of G-protein Signalling 4, domain 2"/>
    <property type="match status" value="1"/>
</dbReference>
<reference evidence="7" key="1">
    <citation type="submission" date="2020-11" db="EMBL/GenBank/DDBJ databases">
        <authorList>
            <consortium name="DOE Joint Genome Institute"/>
            <person name="Ahrendt S."/>
            <person name="Riley R."/>
            <person name="Andreopoulos W."/>
            <person name="Labutti K."/>
            <person name="Pangilinan J."/>
            <person name="Ruiz-Duenas F.J."/>
            <person name="Barrasa J.M."/>
            <person name="Sanchez-Garcia M."/>
            <person name="Camarero S."/>
            <person name="Miyauchi S."/>
            <person name="Serrano A."/>
            <person name="Linde D."/>
            <person name="Babiker R."/>
            <person name="Drula E."/>
            <person name="Ayuso-Fernandez I."/>
            <person name="Pacheco R."/>
            <person name="Padilla G."/>
            <person name="Ferreira P."/>
            <person name="Barriuso J."/>
            <person name="Kellner H."/>
            <person name="Castanera R."/>
            <person name="Alfaro M."/>
            <person name="Ramirez L."/>
            <person name="Pisabarro A.G."/>
            <person name="Kuo A."/>
            <person name="Tritt A."/>
            <person name="Lipzen A."/>
            <person name="He G."/>
            <person name="Yan M."/>
            <person name="Ng V."/>
            <person name="Cullen D."/>
            <person name="Martin F."/>
            <person name="Rosso M.-N."/>
            <person name="Henrissat B."/>
            <person name="Hibbett D."/>
            <person name="Martinez A.T."/>
            <person name="Grigoriev I.V."/>
        </authorList>
    </citation>
    <scope>NUCLEOTIDE SEQUENCE</scope>
    <source>
        <strain evidence="7">CBS 506.95</strain>
    </source>
</reference>
<dbReference type="InterPro" id="IPR016137">
    <property type="entry name" value="RGS"/>
</dbReference>
<dbReference type="InterPro" id="IPR013937">
    <property type="entry name" value="Sorting_nexin_C"/>
</dbReference>
<feature type="region of interest" description="Disordered" evidence="2">
    <location>
        <begin position="599"/>
        <end position="624"/>
    </location>
</feature>
<accession>A0A9P6EMP3</accession>
<keyword evidence="8" id="KW-1185">Reference proteome</keyword>
<evidence type="ECO:0000256" key="1">
    <source>
        <dbReference type="ARBA" id="ARBA00010883"/>
    </source>
</evidence>
<feature type="region of interest" description="Disordered" evidence="2">
    <location>
        <begin position="685"/>
        <end position="711"/>
    </location>
</feature>
<dbReference type="SMART" id="SM00312">
    <property type="entry name" value="PX"/>
    <property type="match status" value="1"/>
</dbReference>
<organism evidence="7 8">
    <name type="scientific">Crepidotus variabilis</name>
    <dbReference type="NCBI Taxonomy" id="179855"/>
    <lineage>
        <taxon>Eukaryota</taxon>
        <taxon>Fungi</taxon>
        <taxon>Dikarya</taxon>
        <taxon>Basidiomycota</taxon>
        <taxon>Agaricomycotina</taxon>
        <taxon>Agaricomycetes</taxon>
        <taxon>Agaricomycetidae</taxon>
        <taxon>Agaricales</taxon>
        <taxon>Agaricineae</taxon>
        <taxon>Crepidotaceae</taxon>
        <taxon>Crepidotus</taxon>
    </lineage>
</organism>
<evidence type="ECO:0000256" key="2">
    <source>
        <dbReference type="SAM" id="MobiDB-lite"/>
    </source>
</evidence>
<name>A0A9P6EMP3_9AGAR</name>
<feature type="region of interest" description="Disordered" evidence="2">
    <location>
        <begin position="731"/>
        <end position="793"/>
    </location>
</feature>
<keyword evidence="3" id="KW-0812">Transmembrane</keyword>
<dbReference type="Pfam" id="PF00615">
    <property type="entry name" value="RGS"/>
    <property type="match status" value="1"/>
</dbReference>
<keyword evidence="3" id="KW-1133">Transmembrane helix</keyword>
<dbReference type="InterPro" id="IPR036305">
    <property type="entry name" value="RGS_sf"/>
</dbReference>
<feature type="domain" description="RGS" evidence="4">
    <location>
        <begin position="442"/>
        <end position="499"/>
    </location>
</feature>
<dbReference type="Pfam" id="PF00787">
    <property type="entry name" value="PX"/>
    <property type="match status" value="1"/>
</dbReference>
<comment type="similarity">
    <text evidence="1">Belongs to the sorting nexin family.</text>
</comment>
<feature type="domain" description="PXA" evidence="6">
    <location>
        <begin position="109"/>
        <end position="301"/>
    </location>
</feature>
<dbReference type="AlphaFoldDB" id="A0A9P6EMP3"/>
<dbReference type="Proteomes" id="UP000807306">
    <property type="component" value="Unassembled WGS sequence"/>
</dbReference>
<dbReference type="CDD" id="cd06876">
    <property type="entry name" value="PX_MDM1p"/>
    <property type="match status" value="1"/>
</dbReference>
<evidence type="ECO:0000259" key="6">
    <source>
        <dbReference type="PROSITE" id="PS51207"/>
    </source>
</evidence>
<dbReference type="SUPFAM" id="SSF64268">
    <property type="entry name" value="PX domain"/>
    <property type="match status" value="1"/>
</dbReference>
<evidence type="ECO:0000259" key="4">
    <source>
        <dbReference type="PROSITE" id="PS50132"/>
    </source>
</evidence>
<evidence type="ECO:0000259" key="5">
    <source>
        <dbReference type="PROSITE" id="PS50195"/>
    </source>
</evidence>
<protein>
    <submittedName>
        <fullName evidence="7">PhoX domain-containing protein</fullName>
    </submittedName>
</protein>
<feature type="compositionally biased region" description="Basic residues" evidence="2">
    <location>
        <begin position="753"/>
        <end position="763"/>
    </location>
</feature>
<comment type="caution">
    <text evidence="7">The sequence shown here is derived from an EMBL/GenBank/DDBJ whole genome shotgun (WGS) entry which is preliminary data.</text>
</comment>
<dbReference type="Gene3D" id="3.30.1520.10">
    <property type="entry name" value="Phox-like domain"/>
    <property type="match status" value="1"/>
</dbReference>
<dbReference type="SMART" id="SM00313">
    <property type="entry name" value="PXA"/>
    <property type="match status" value="1"/>
</dbReference>